<dbReference type="InterPro" id="IPR008490">
    <property type="entry name" value="Transposase_InsH_N"/>
</dbReference>
<evidence type="ECO:0000259" key="1">
    <source>
        <dbReference type="Pfam" id="PF05598"/>
    </source>
</evidence>
<dbReference type="Pfam" id="PF05598">
    <property type="entry name" value="DUF772"/>
    <property type="match status" value="1"/>
</dbReference>
<keyword evidence="3" id="KW-1185">Reference proteome</keyword>
<evidence type="ECO:0000313" key="2">
    <source>
        <dbReference type="EMBL" id="MBB5714881.1"/>
    </source>
</evidence>
<feature type="domain" description="Transposase InsH N-terminal" evidence="1">
    <location>
        <begin position="2"/>
        <end position="46"/>
    </location>
</feature>
<sequence length="46" mass="5267">MDLDELRNALAPHYSRKGRPSIAPELLIRMALIGRLYGITSERRLC</sequence>
<accession>A0A7W9BDJ7</accession>
<protein>
    <submittedName>
        <fullName evidence="2">Transposase</fullName>
    </submittedName>
</protein>
<gene>
    <name evidence="2" type="ORF">FHS94_001722</name>
</gene>
<evidence type="ECO:0000313" key="3">
    <source>
        <dbReference type="Proteomes" id="UP000546200"/>
    </source>
</evidence>
<proteinExistence type="predicted"/>
<organism evidence="2 3">
    <name type="scientific">Sphingomonas aerophila</name>
    <dbReference type="NCBI Taxonomy" id="1344948"/>
    <lineage>
        <taxon>Bacteria</taxon>
        <taxon>Pseudomonadati</taxon>
        <taxon>Pseudomonadota</taxon>
        <taxon>Alphaproteobacteria</taxon>
        <taxon>Sphingomonadales</taxon>
        <taxon>Sphingomonadaceae</taxon>
        <taxon>Sphingomonas</taxon>
    </lineage>
</organism>
<dbReference type="EMBL" id="JACIJK010000005">
    <property type="protein sequence ID" value="MBB5714881.1"/>
    <property type="molecule type" value="Genomic_DNA"/>
</dbReference>
<reference evidence="2 3" key="1">
    <citation type="submission" date="2020-08" db="EMBL/GenBank/DDBJ databases">
        <title>Genomic Encyclopedia of Type Strains, Phase IV (KMG-IV): sequencing the most valuable type-strain genomes for metagenomic binning, comparative biology and taxonomic classification.</title>
        <authorList>
            <person name="Goeker M."/>
        </authorList>
    </citation>
    <scope>NUCLEOTIDE SEQUENCE [LARGE SCALE GENOMIC DNA]</scope>
    <source>
        <strain evidence="2 3">DSM 100044</strain>
    </source>
</reference>
<name>A0A7W9BDJ7_9SPHN</name>
<feature type="non-terminal residue" evidence="2">
    <location>
        <position position="46"/>
    </location>
</feature>
<dbReference type="AlphaFoldDB" id="A0A7W9BDJ7"/>
<comment type="caution">
    <text evidence="2">The sequence shown here is derived from an EMBL/GenBank/DDBJ whole genome shotgun (WGS) entry which is preliminary data.</text>
</comment>
<dbReference type="Proteomes" id="UP000546200">
    <property type="component" value="Unassembled WGS sequence"/>
</dbReference>